<dbReference type="AlphaFoldDB" id="A0A1I3MZZ4"/>
<dbReference type="GeneID" id="98663695"/>
<dbReference type="OrthoDB" id="7874186at2"/>
<dbReference type="InterPro" id="IPR016181">
    <property type="entry name" value="Acyl_CoA_acyltransferase"/>
</dbReference>
<dbReference type="SUPFAM" id="SSF55729">
    <property type="entry name" value="Acyl-CoA N-acyltransferases (Nat)"/>
    <property type="match status" value="1"/>
</dbReference>
<gene>
    <name evidence="1" type="ORF">SAMN04488138_101222</name>
</gene>
<evidence type="ECO:0000313" key="2">
    <source>
        <dbReference type="Proteomes" id="UP000183299"/>
    </source>
</evidence>
<organism evidence="1 2">
    <name type="scientific">Celeribacter halophilus</name>
    <dbReference type="NCBI Taxonomy" id="576117"/>
    <lineage>
        <taxon>Bacteria</taxon>
        <taxon>Pseudomonadati</taxon>
        <taxon>Pseudomonadota</taxon>
        <taxon>Alphaproteobacteria</taxon>
        <taxon>Rhodobacterales</taxon>
        <taxon>Roseobacteraceae</taxon>
        <taxon>Celeribacter</taxon>
    </lineage>
</organism>
<name>A0A1I3MZZ4_9RHOB</name>
<proteinExistence type="predicted"/>
<protein>
    <recommendedName>
        <fullName evidence="3">N-acetyltransferase domain-containing protein</fullName>
    </recommendedName>
</protein>
<accession>A0A1I3MZZ4</accession>
<keyword evidence="2" id="KW-1185">Reference proteome</keyword>
<evidence type="ECO:0008006" key="3">
    <source>
        <dbReference type="Google" id="ProtNLM"/>
    </source>
</evidence>
<dbReference type="STRING" id="576117.SAMN04488138_101222"/>
<reference evidence="1 2" key="1">
    <citation type="submission" date="2016-10" db="EMBL/GenBank/DDBJ databases">
        <authorList>
            <person name="de Groot N.N."/>
        </authorList>
    </citation>
    <scope>NUCLEOTIDE SEQUENCE [LARGE SCALE GENOMIC DNA]</scope>
    <source>
        <strain evidence="1 2">CGMCC 1.8891</strain>
    </source>
</reference>
<dbReference type="EMBL" id="FORY01000001">
    <property type="protein sequence ID" value="SFJ02541.1"/>
    <property type="molecule type" value="Genomic_DNA"/>
</dbReference>
<evidence type="ECO:0000313" key="1">
    <source>
        <dbReference type="EMBL" id="SFJ02541.1"/>
    </source>
</evidence>
<dbReference type="CDD" id="cd04301">
    <property type="entry name" value="NAT_SF"/>
    <property type="match status" value="1"/>
</dbReference>
<dbReference type="RefSeq" id="WP_066603343.1">
    <property type="nucleotide sequence ID" value="NZ_FORY01000001.1"/>
</dbReference>
<dbReference type="Proteomes" id="UP000183299">
    <property type="component" value="Unassembled WGS sequence"/>
</dbReference>
<sequence>MLEILHAIGPQSWVSAGDPLERREAMQELFFDHPVCPDDTEEDWPEDRELYAEMVVVQGERLVGTAMLVVDPEREDRPARIWGMGILPEFRTDFVIRTLEEALIAAGYLDPAYPFIEATDGMLVPNPYAEMPGFNRADPRAA</sequence>
<dbReference type="Gene3D" id="3.40.630.30">
    <property type="match status" value="1"/>
</dbReference>